<dbReference type="Proteomes" id="UP000422569">
    <property type="component" value="Chromosome"/>
</dbReference>
<feature type="compositionally biased region" description="Polar residues" evidence="2">
    <location>
        <begin position="384"/>
        <end position="414"/>
    </location>
</feature>
<evidence type="ECO:0000313" key="4">
    <source>
        <dbReference type="EMBL" id="QGM96403.1"/>
    </source>
</evidence>
<dbReference type="InterPro" id="IPR050546">
    <property type="entry name" value="Glycosyl_Hydrlase_16"/>
</dbReference>
<feature type="domain" description="GH16" evidence="3">
    <location>
        <begin position="25"/>
        <end position="291"/>
    </location>
</feature>
<keyword evidence="4" id="KW-0378">Hydrolase</keyword>
<evidence type="ECO:0000259" key="3">
    <source>
        <dbReference type="PROSITE" id="PS51762"/>
    </source>
</evidence>
<reference evidence="4 5" key="1">
    <citation type="submission" date="2019-09" db="EMBL/GenBank/DDBJ databases">
        <title>Isolation and complete genome sequencing of Methylocystis species.</title>
        <authorList>
            <person name="Rumah B.L."/>
            <person name="Stead C.E."/>
            <person name="Stevens B.C."/>
            <person name="Minton N.P."/>
            <person name="Grosse-Honebrink A."/>
            <person name="Zhang Y."/>
        </authorList>
    </citation>
    <scope>NUCLEOTIDE SEQUENCE [LARGE SCALE GENOMIC DNA]</scope>
    <source>
        <strain evidence="4 5">BRCS2</strain>
    </source>
</reference>
<dbReference type="AlphaFoldDB" id="A0A6B8M4Y5"/>
<sequence length="470" mass="48402">MQQQCCVAGRLVTCFGLGVRSPRGFYMATNSTPPAGYSANNLVFSDNFAGDKLNSSAWNTYVTSAAANGSPWNAGPNGGSGVGAQYDAEYFMPSQVSVNNGLTLTATKQTIAGNPATVPETSGAISSYGKFQFTGGYLEIDMKAPAGNGSWPGLWLMPGKGATGGDNFEIDIQEGGYTKGSTNPNNVLSYHVHTPNGVFGGTVDAGVDLTAGYHKYGIDWDPGKSITWYLDGKQIGQVTSAQAPIPTEPMQLIMDEQVANSAASGWHTTFGSSTPQTMPMQVASVQLYQKSGQTVTGGNVTIAGPTAPENPTTPTTPTTPTNPTTPTAPTTPPTTPTSTSNKWRHHYHQRNALAQNSPAAAQASSVSPSPSDAMAAAATPNSSVQPASLSDATQTSLSGATQTSLPGFQTSNAMSGTTSSAPPTSATNQSLALLQQCMAGGFAPAASSPATVTQMASATPRYESFLATRH</sequence>
<dbReference type="InterPro" id="IPR000757">
    <property type="entry name" value="Beta-glucanase-like"/>
</dbReference>
<gene>
    <name evidence="4" type="ORF">F7D14_02150</name>
</gene>
<proteinExistence type="inferred from homology"/>
<feature type="compositionally biased region" description="Low complexity" evidence="2">
    <location>
        <begin position="415"/>
        <end position="426"/>
    </location>
</feature>
<accession>A0A6B8M4Y5</accession>
<evidence type="ECO:0000256" key="2">
    <source>
        <dbReference type="SAM" id="MobiDB-lite"/>
    </source>
</evidence>
<protein>
    <submittedName>
        <fullName evidence="4">Family 16 glycosylhydrolase</fullName>
    </submittedName>
</protein>
<dbReference type="PANTHER" id="PTHR10963">
    <property type="entry name" value="GLYCOSYL HYDROLASE-RELATED"/>
    <property type="match status" value="1"/>
</dbReference>
<dbReference type="GO" id="GO:0004553">
    <property type="term" value="F:hydrolase activity, hydrolyzing O-glycosyl compounds"/>
    <property type="evidence" value="ECO:0007669"/>
    <property type="project" value="InterPro"/>
</dbReference>
<dbReference type="Gene3D" id="2.60.120.200">
    <property type="match status" value="1"/>
</dbReference>
<dbReference type="SUPFAM" id="SSF49899">
    <property type="entry name" value="Concanavalin A-like lectins/glucanases"/>
    <property type="match status" value="1"/>
</dbReference>
<dbReference type="CDD" id="cd08023">
    <property type="entry name" value="GH16_laminarinase_like"/>
    <property type="match status" value="1"/>
</dbReference>
<comment type="similarity">
    <text evidence="1">Belongs to the glycosyl hydrolase 16 family.</text>
</comment>
<keyword evidence="5" id="KW-1185">Reference proteome</keyword>
<dbReference type="KEGG" id="mpar:F7D14_02150"/>
<evidence type="ECO:0000313" key="5">
    <source>
        <dbReference type="Proteomes" id="UP000422569"/>
    </source>
</evidence>
<name>A0A6B8M4Y5_9HYPH</name>
<dbReference type="Pfam" id="PF00722">
    <property type="entry name" value="Glyco_hydro_16"/>
    <property type="match status" value="1"/>
</dbReference>
<evidence type="ECO:0000256" key="1">
    <source>
        <dbReference type="ARBA" id="ARBA00006865"/>
    </source>
</evidence>
<feature type="compositionally biased region" description="Low complexity" evidence="2">
    <location>
        <begin position="352"/>
        <end position="383"/>
    </location>
</feature>
<feature type="compositionally biased region" description="Low complexity" evidence="2">
    <location>
        <begin position="305"/>
        <end position="328"/>
    </location>
</feature>
<dbReference type="EMBL" id="CP044331">
    <property type="protein sequence ID" value="QGM96403.1"/>
    <property type="molecule type" value="Genomic_DNA"/>
</dbReference>
<dbReference type="PROSITE" id="PS51762">
    <property type="entry name" value="GH16_2"/>
    <property type="match status" value="1"/>
</dbReference>
<feature type="region of interest" description="Disordered" evidence="2">
    <location>
        <begin position="296"/>
        <end position="426"/>
    </location>
</feature>
<dbReference type="InterPro" id="IPR013320">
    <property type="entry name" value="ConA-like_dom_sf"/>
</dbReference>
<organism evidence="4 5">
    <name type="scientific">Methylocystis parvus</name>
    <dbReference type="NCBI Taxonomy" id="134"/>
    <lineage>
        <taxon>Bacteria</taxon>
        <taxon>Pseudomonadati</taxon>
        <taxon>Pseudomonadota</taxon>
        <taxon>Alphaproteobacteria</taxon>
        <taxon>Hyphomicrobiales</taxon>
        <taxon>Methylocystaceae</taxon>
        <taxon>Methylocystis</taxon>
    </lineage>
</organism>
<dbReference type="GO" id="GO:0005975">
    <property type="term" value="P:carbohydrate metabolic process"/>
    <property type="evidence" value="ECO:0007669"/>
    <property type="project" value="InterPro"/>
</dbReference>
<dbReference type="PANTHER" id="PTHR10963:SF55">
    <property type="entry name" value="GLYCOSIDE HYDROLASE FAMILY 16 PROTEIN"/>
    <property type="match status" value="1"/>
</dbReference>